<evidence type="ECO:0000256" key="3">
    <source>
        <dbReference type="SAM" id="SignalP"/>
    </source>
</evidence>
<dbReference type="Pfam" id="PF07715">
    <property type="entry name" value="Plug"/>
    <property type="match status" value="1"/>
</dbReference>
<keyword evidence="2" id="KW-0472">Membrane</keyword>
<keyword evidence="2" id="KW-0813">Transport</keyword>
<protein>
    <submittedName>
        <fullName evidence="5">TonB-dependent receptor plug domain-containing protein</fullName>
    </submittedName>
</protein>
<dbReference type="InterPro" id="IPR039426">
    <property type="entry name" value="TonB-dep_rcpt-like"/>
</dbReference>
<name>A0ABT6REK1_9BACT</name>
<dbReference type="PANTHER" id="PTHR30069">
    <property type="entry name" value="TONB-DEPENDENT OUTER MEMBRANE RECEPTOR"/>
    <property type="match status" value="1"/>
</dbReference>
<evidence type="ECO:0000313" key="6">
    <source>
        <dbReference type="Proteomes" id="UP001226434"/>
    </source>
</evidence>
<dbReference type="PANTHER" id="PTHR30069:SF29">
    <property type="entry name" value="HEMOGLOBIN AND HEMOGLOBIN-HAPTOGLOBIN-BINDING PROTEIN 1-RELATED"/>
    <property type="match status" value="1"/>
</dbReference>
<keyword evidence="2" id="KW-0812">Transmembrane</keyword>
<organism evidence="5 6">
    <name type="scientific">Pinibacter soli</name>
    <dbReference type="NCBI Taxonomy" id="3044211"/>
    <lineage>
        <taxon>Bacteria</taxon>
        <taxon>Pseudomonadati</taxon>
        <taxon>Bacteroidota</taxon>
        <taxon>Chitinophagia</taxon>
        <taxon>Chitinophagales</taxon>
        <taxon>Chitinophagaceae</taxon>
        <taxon>Pinibacter</taxon>
    </lineage>
</organism>
<dbReference type="SUPFAM" id="SSF49464">
    <property type="entry name" value="Carboxypeptidase regulatory domain-like"/>
    <property type="match status" value="1"/>
</dbReference>
<reference evidence="5 6" key="1">
    <citation type="submission" date="2023-05" db="EMBL/GenBank/DDBJ databases">
        <title>Genome sequence of Pinibacter sp. MAH-24.</title>
        <authorList>
            <person name="Huq M.A."/>
        </authorList>
    </citation>
    <scope>NUCLEOTIDE SEQUENCE [LARGE SCALE GENOMIC DNA]</scope>
    <source>
        <strain evidence="5 6">MAH-24</strain>
    </source>
</reference>
<keyword evidence="1 3" id="KW-0732">Signal</keyword>
<dbReference type="InterPro" id="IPR012910">
    <property type="entry name" value="Plug_dom"/>
</dbReference>
<comment type="subcellular location">
    <subcellularLocation>
        <location evidence="2">Cell outer membrane</location>
        <topology evidence="2">Multi-pass membrane protein</topology>
    </subcellularLocation>
</comment>
<dbReference type="EMBL" id="JASBRG010000007">
    <property type="protein sequence ID" value="MDI3321007.1"/>
    <property type="molecule type" value="Genomic_DNA"/>
</dbReference>
<comment type="caution">
    <text evidence="5">The sequence shown here is derived from an EMBL/GenBank/DDBJ whole genome shotgun (WGS) entry which is preliminary data.</text>
</comment>
<dbReference type="InterPro" id="IPR008969">
    <property type="entry name" value="CarboxyPept-like_regulatory"/>
</dbReference>
<keyword evidence="6" id="KW-1185">Reference proteome</keyword>
<accession>A0ABT6REK1</accession>
<feature type="domain" description="TonB-dependent receptor plug" evidence="4">
    <location>
        <begin position="120"/>
        <end position="222"/>
    </location>
</feature>
<dbReference type="NCBIfam" id="TIGR04057">
    <property type="entry name" value="SusC_RagA_signa"/>
    <property type="match status" value="1"/>
</dbReference>
<keyword evidence="2" id="KW-1134">Transmembrane beta strand</keyword>
<dbReference type="InterPro" id="IPR037066">
    <property type="entry name" value="Plug_dom_sf"/>
</dbReference>
<dbReference type="Pfam" id="PF13715">
    <property type="entry name" value="CarbopepD_reg_2"/>
    <property type="match status" value="1"/>
</dbReference>
<keyword evidence="5" id="KW-0675">Receptor</keyword>
<dbReference type="Proteomes" id="UP001226434">
    <property type="component" value="Unassembled WGS sequence"/>
</dbReference>
<feature type="chain" id="PRO_5047334580" evidence="3">
    <location>
        <begin position="23"/>
        <end position="323"/>
    </location>
</feature>
<dbReference type="Gene3D" id="2.60.40.1120">
    <property type="entry name" value="Carboxypeptidase-like, regulatory domain"/>
    <property type="match status" value="1"/>
</dbReference>
<dbReference type="RefSeq" id="WP_282335110.1">
    <property type="nucleotide sequence ID" value="NZ_JASBRG010000007.1"/>
</dbReference>
<dbReference type="PROSITE" id="PS52016">
    <property type="entry name" value="TONB_DEPENDENT_REC_3"/>
    <property type="match status" value="1"/>
</dbReference>
<proteinExistence type="inferred from homology"/>
<evidence type="ECO:0000256" key="2">
    <source>
        <dbReference type="PROSITE-ProRule" id="PRU01360"/>
    </source>
</evidence>
<dbReference type="InterPro" id="IPR023997">
    <property type="entry name" value="TonB-dep_OMP_SusC/RagA_CS"/>
</dbReference>
<feature type="signal peptide" evidence="3">
    <location>
        <begin position="1"/>
        <end position="22"/>
    </location>
</feature>
<gene>
    <name evidence="5" type="ORF">QJ048_14540</name>
</gene>
<sequence length="323" mass="34273">MKKSVRLMLTLFMLLCTWSIFAQNVASGTITGVVTNDKGLPLAGITVTEKGTNNATASDEKGKFSIRLKHSNSTVLVLTGVGFEAQEVKAGQQASLSIVLKDDSKALTDVVVVGYGTQKKVNLTGSVAVVKGTELINRPTATLSQALQGKVAGMNFTPGTYGFEPGAALSMQIRGQGTPLVLVDGIQTDNINGVNPNDIESVSVLKDGASAAIYGAKASYGVILITTKSGGTNGKLNIEYSGNWHRWRAHALFNGKRPLGFPYLASDYSPAPTVLTNAQGLVDVLKTALPNGYNFNINRDYLDNIPTNEITLNPKLSQNPGWQ</sequence>
<evidence type="ECO:0000259" key="4">
    <source>
        <dbReference type="Pfam" id="PF07715"/>
    </source>
</evidence>
<dbReference type="Gene3D" id="1.25.40.390">
    <property type="match status" value="1"/>
</dbReference>
<evidence type="ECO:0000256" key="1">
    <source>
        <dbReference type="ARBA" id="ARBA00022729"/>
    </source>
</evidence>
<evidence type="ECO:0000313" key="5">
    <source>
        <dbReference type="EMBL" id="MDI3321007.1"/>
    </source>
</evidence>
<keyword evidence="2" id="KW-0998">Cell outer membrane</keyword>
<dbReference type="Gene3D" id="2.170.130.10">
    <property type="entry name" value="TonB-dependent receptor, plug domain"/>
    <property type="match status" value="1"/>
</dbReference>
<comment type="similarity">
    <text evidence="2">Belongs to the TonB-dependent receptor family.</text>
</comment>
<dbReference type="SUPFAM" id="SSF56935">
    <property type="entry name" value="Porins"/>
    <property type="match status" value="1"/>
</dbReference>